<evidence type="ECO:0000256" key="4">
    <source>
        <dbReference type="ARBA" id="ARBA00012982"/>
    </source>
</evidence>
<evidence type="ECO:0000256" key="7">
    <source>
        <dbReference type="ARBA" id="ARBA00022833"/>
    </source>
</evidence>
<dbReference type="UniPathway" id="UPA00391"/>
<protein>
    <recommendedName>
        <fullName evidence="5">6-carboxy-5,6,7,8-tetrahydropterin synthase</fullName>
        <ecNumber evidence="4">4.1.2.50</ecNumber>
    </recommendedName>
    <alternativeName>
        <fullName evidence="9">Queuosine biosynthesis protein QueD</fullName>
    </alternativeName>
</protein>
<evidence type="ECO:0000256" key="6">
    <source>
        <dbReference type="ARBA" id="ARBA00022723"/>
    </source>
</evidence>
<evidence type="ECO:0000256" key="10">
    <source>
        <dbReference type="ARBA" id="ARBA00048807"/>
    </source>
</evidence>
<evidence type="ECO:0000313" key="11">
    <source>
        <dbReference type="EMBL" id="SER18700.1"/>
    </source>
</evidence>
<evidence type="ECO:0000313" key="12">
    <source>
        <dbReference type="Proteomes" id="UP000199687"/>
    </source>
</evidence>
<proteinExistence type="inferred from homology"/>
<dbReference type="EC" id="4.1.2.50" evidence="4"/>
<dbReference type="GO" id="GO:0006729">
    <property type="term" value="P:tetrahydrobiopterin biosynthetic process"/>
    <property type="evidence" value="ECO:0007669"/>
    <property type="project" value="InterPro"/>
</dbReference>
<keyword evidence="7" id="KW-0862">Zinc</keyword>
<evidence type="ECO:0000256" key="1">
    <source>
        <dbReference type="ARBA" id="ARBA00001947"/>
    </source>
</evidence>
<dbReference type="GO" id="GO:0003874">
    <property type="term" value="F:6-pyruvoyltetrahydropterin synthase activity"/>
    <property type="evidence" value="ECO:0007669"/>
    <property type="project" value="InterPro"/>
</dbReference>
<dbReference type="Proteomes" id="UP000199687">
    <property type="component" value="Unassembled WGS sequence"/>
</dbReference>
<dbReference type="SUPFAM" id="SSF55620">
    <property type="entry name" value="Tetrahydrobiopterin biosynthesis enzymes-like"/>
    <property type="match status" value="2"/>
</dbReference>
<gene>
    <name evidence="11" type="ORF">SAMN04487944_101557</name>
</gene>
<evidence type="ECO:0000256" key="2">
    <source>
        <dbReference type="ARBA" id="ARBA00005061"/>
    </source>
</evidence>
<dbReference type="GO" id="GO:0070497">
    <property type="term" value="F:6-carboxytetrahydropterin synthase activity"/>
    <property type="evidence" value="ECO:0007669"/>
    <property type="project" value="UniProtKB-EC"/>
</dbReference>
<keyword evidence="12" id="KW-1185">Reference proteome</keyword>
<dbReference type="InterPro" id="IPR022470">
    <property type="entry name" value="PTPS_Cys_AS"/>
</dbReference>
<dbReference type="InterPro" id="IPR007115">
    <property type="entry name" value="6-PTP_synth/QueD"/>
</dbReference>
<evidence type="ECO:0000256" key="9">
    <source>
        <dbReference type="ARBA" id="ARBA00031449"/>
    </source>
</evidence>
<sequence>MPKIAISLVDFTYIIDNWDRIIIKYSQLYPVHIIVHSESAKFFGGFIFILSYLKLTNPNLLKKTHGEVATLLYISRRIDFSAMHRYRVDSWTEEKNRQVFGPCSNRNGHGHDYKLEVMVKGKLNNHTGMVVNTGDIKLAVGNLIDKELDGKFLNEEHPYFKQNIPTAENIVAYLWEAISQVLENCSLNRLKLYENHYLFSEKEEGDMVTFTRRYHFSSAHRLHSDQLSDKENERIFGKCNNPYGHGHNYYLDVAVKGIPDNITGMVINMADLDEIVEKIVLEEFDHKHLNLDTAVFKGLNPTSEVMAKVVYDMLKPYIPKLYRIGVWETEKNYFEYINEEETVHG</sequence>
<dbReference type="InterPro" id="IPR038418">
    <property type="entry name" value="6-PTP_synth/QueD_sf"/>
</dbReference>
<keyword evidence="6" id="KW-0479">Metal-binding</keyword>
<dbReference type="Gene3D" id="3.30.479.10">
    <property type="entry name" value="6-pyruvoyl tetrahydropterin synthase/QueD"/>
    <property type="match status" value="2"/>
</dbReference>
<organism evidence="11 12">
    <name type="scientific">Gracilibacillus ureilyticus</name>
    <dbReference type="NCBI Taxonomy" id="531814"/>
    <lineage>
        <taxon>Bacteria</taxon>
        <taxon>Bacillati</taxon>
        <taxon>Bacillota</taxon>
        <taxon>Bacilli</taxon>
        <taxon>Bacillales</taxon>
        <taxon>Bacillaceae</taxon>
        <taxon>Gracilibacillus</taxon>
    </lineage>
</organism>
<comment type="pathway">
    <text evidence="2">Purine metabolism; 7-cyano-7-deazaguanine biosynthesis.</text>
</comment>
<dbReference type="AlphaFoldDB" id="A0A1H9M4R8"/>
<name>A0A1H9M4R8_9BACI</name>
<dbReference type="PANTHER" id="PTHR12589">
    <property type="entry name" value="PYRUVOYL TETRAHYDROBIOPTERIN SYNTHASE"/>
    <property type="match status" value="1"/>
</dbReference>
<comment type="cofactor">
    <cofactor evidence="1">
        <name>Zn(2+)</name>
        <dbReference type="ChEBI" id="CHEBI:29105"/>
    </cofactor>
</comment>
<dbReference type="STRING" id="531814.SAMN04487944_101557"/>
<comment type="similarity">
    <text evidence="3">Belongs to the PTPS family. QueD subfamily.</text>
</comment>
<evidence type="ECO:0000256" key="3">
    <source>
        <dbReference type="ARBA" id="ARBA00008900"/>
    </source>
</evidence>
<dbReference type="Pfam" id="PF01242">
    <property type="entry name" value="PTPS"/>
    <property type="match status" value="2"/>
</dbReference>
<comment type="catalytic activity">
    <reaction evidence="10">
        <text>7,8-dihydroneopterin 3'-triphosphate + H2O = 6-carboxy-5,6,7,8-tetrahydropterin + triphosphate + acetaldehyde + 2 H(+)</text>
        <dbReference type="Rhea" id="RHEA:27966"/>
        <dbReference type="ChEBI" id="CHEBI:15343"/>
        <dbReference type="ChEBI" id="CHEBI:15377"/>
        <dbReference type="ChEBI" id="CHEBI:15378"/>
        <dbReference type="ChEBI" id="CHEBI:18036"/>
        <dbReference type="ChEBI" id="CHEBI:58462"/>
        <dbReference type="ChEBI" id="CHEBI:61032"/>
        <dbReference type="EC" id="4.1.2.50"/>
    </reaction>
</comment>
<reference evidence="11 12" key="1">
    <citation type="submission" date="2016-10" db="EMBL/GenBank/DDBJ databases">
        <authorList>
            <person name="de Groot N.N."/>
        </authorList>
    </citation>
    <scope>NUCLEOTIDE SEQUENCE [LARGE SCALE GENOMIC DNA]</scope>
    <source>
        <strain evidence="11 12">CGMCC 1.7727</strain>
    </source>
</reference>
<dbReference type="EMBL" id="FOGL01000001">
    <property type="protein sequence ID" value="SER18700.1"/>
    <property type="molecule type" value="Genomic_DNA"/>
</dbReference>
<accession>A0A1H9M4R8</accession>
<evidence type="ECO:0000256" key="5">
    <source>
        <dbReference type="ARBA" id="ARBA00018141"/>
    </source>
</evidence>
<evidence type="ECO:0000256" key="8">
    <source>
        <dbReference type="ARBA" id="ARBA00023239"/>
    </source>
</evidence>
<dbReference type="PROSITE" id="PS00987">
    <property type="entry name" value="PTPS_1"/>
    <property type="match status" value="1"/>
</dbReference>
<keyword evidence="8" id="KW-0456">Lyase</keyword>
<dbReference type="GO" id="GO:0046872">
    <property type="term" value="F:metal ion binding"/>
    <property type="evidence" value="ECO:0007669"/>
    <property type="project" value="UniProtKB-KW"/>
</dbReference>
<dbReference type="PANTHER" id="PTHR12589:SF7">
    <property type="entry name" value="6-PYRUVOYL TETRAHYDROBIOPTERIN SYNTHASE"/>
    <property type="match status" value="1"/>
</dbReference>
<dbReference type="FunFam" id="3.30.479.10:FF:000003">
    <property type="entry name" value="6-pyruvoyl tetrahydrobiopterin synthase"/>
    <property type="match status" value="2"/>
</dbReference>